<evidence type="ECO:0000313" key="3">
    <source>
        <dbReference type="Proteomes" id="UP000239757"/>
    </source>
</evidence>
<dbReference type="PANTHER" id="PTHR10933:SF9">
    <property type="entry name" value="IMMUNOGLOBULIN-BINDING PROTEIN 1"/>
    <property type="match status" value="1"/>
</dbReference>
<dbReference type="EMBL" id="KZ669812">
    <property type="protein sequence ID" value="PPR84552.1"/>
    <property type="molecule type" value="Genomic_DNA"/>
</dbReference>
<feature type="compositionally biased region" description="Basic and acidic residues" evidence="1">
    <location>
        <begin position="363"/>
        <end position="373"/>
    </location>
</feature>
<protein>
    <recommendedName>
        <fullName evidence="4">PP2A regulatory subunit TAP46</fullName>
    </recommendedName>
</protein>
<dbReference type="OrthoDB" id="10261753at2759"/>
<sequence>MEDMPLPALFEQTSKIHLTATESGADQDLVKKECEALGKCEDMISKLGLFSSMRPLMTLAPPISKLTENIVQDDRIQILKTSQAKLKELMSFCEAMELVPQEELEVAVQGASNSFADQRALKEYIDSNGNSVVVYVLFCACNQIARFKRQRAAEAKLTEIKEQKERRERSTKAAAISTPVEHGEEDVLYDDREEEREAWLTTISLAICKAFDLLEMLKKEEEMLSAIREKHLKEGEKEFSQAILDDRTKKAEAWHRDAATRAQYTKPAPPITCATFAQDVIEGRANVSQAHDHKHEPIIFGPQSLIGGSFTSERERMAAQVFQPFHRMPTMSIEEAGLKEMEMMNKWQERNAKMFEEANSAWYKDRPKLGQSEHDEDDDAAQEKARAWDDWKDDNPRGAGNKKLTPCG</sequence>
<dbReference type="Gene3D" id="1.25.40.540">
    <property type="entry name" value="TAP42-like family"/>
    <property type="match status" value="1"/>
</dbReference>
<dbReference type="InterPro" id="IPR038511">
    <property type="entry name" value="TAP42/TAP46-like_sf"/>
</dbReference>
<evidence type="ECO:0000313" key="2">
    <source>
        <dbReference type="EMBL" id="PPR84552.1"/>
    </source>
</evidence>
<dbReference type="AlphaFoldDB" id="A0A2P5W0D4"/>
<feature type="region of interest" description="Disordered" evidence="1">
    <location>
        <begin position="363"/>
        <end position="408"/>
    </location>
</feature>
<feature type="compositionally biased region" description="Basic and acidic residues" evidence="1">
    <location>
        <begin position="381"/>
        <end position="396"/>
    </location>
</feature>
<evidence type="ECO:0000256" key="1">
    <source>
        <dbReference type="SAM" id="MobiDB-lite"/>
    </source>
</evidence>
<dbReference type="GO" id="GO:0009966">
    <property type="term" value="P:regulation of signal transduction"/>
    <property type="evidence" value="ECO:0007669"/>
    <property type="project" value="InterPro"/>
</dbReference>
<organism evidence="2 3">
    <name type="scientific">Gossypium barbadense</name>
    <name type="common">Sea Island cotton</name>
    <name type="synonym">Hibiscus barbadensis</name>
    <dbReference type="NCBI Taxonomy" id="3634"/>
    <lineage>
        <taxon>Eukaryota</taxon>
        <taxon>Viridiplantae</taxon>
        <taxon>Streptophyta</taxon>
        <taxon>Embryophyta</taxon>
        <taxon>Tracheophyta</taxon>
        <taxon>Spermatophyta</taxon>
        <taxon>Magnoliopsida</taxon>
        <taxon>eudicotyledons</taxon>
        <taxon>Gunneridae</taxon>
        <taxon>Pentapetalae</taxon>
        <taxon>rosids</taxon>
        <taxon>malvids</taxon>
        <taxon>Malvales</taxon>
        <taxon>Malvaceae</taxon>
        <taxon>Malvoideae</taxon>
        <taxon>Gossypium</taxon>
    </lineage>
</organism>
<dbReference type="Pfam" id="PF04177">
    <property type="entry name" value="TAP42"/>
    <property type="match status" value="1"/>
</dbReference>
<dbReference type="PANTHER" id="PTHR10933">
    <property type="entry name" value="IMMUNOGLOBULIN-BINDING PROTEIN 1"/>
    <property type="match status" value="1"/>
</dbReference>
<dbReference type="GO" id="GO:0051721">
    <property type="term" value="F:protein phosphatase 2A binding"/>
    <property type="evidence" value="ECO:0007669"/>
    <property type="project" value="TreeGrafter"/>
</dbReference>
<name>A0A2P5W0D4_GOSBA</name>
<accession>A0A2P5W0D4</accession>
<evidence type="ECO:0008006" key="4">
    <source>
        <dbReference type="Google" id="ProtNLM"/>
    </source>
</evidence>
<dbReference type="Proteomes" id="UP000239757">
    <property type="component" value="Unassembled WGS sequence"/>
</dbReference>
<dbReference type="GO" id="GO:0005829">
    <property type="term" value="C:cytosol"/>
    <property type="evidence" value="ECO:0007669"/>
    <property type="project" value="TreeGrafter"/>
</dbReference>
<reference evidence="2 3" key="1">
    <citation type="submission" date="2015-01" db="EMBL/GenBank/DDBJ databases">
        <title>Genome of allotetraploid Gossypium barbadense reveals genomic plasticity and fiber elongation in cotton evolution.</title>
        <authorList>
            <person name="Chen X."/>
            <person name="Liu X."/>
            <person name="Zhao B."/>
            <person name="Zheng H."/>
            <person name="Hu Y."/>
            <person name="Lu G."/>
            <person name="Yang C."/>
            <person name="Chen J."/>
            <person name="Shan C."/>
            <person name="Zhang L."/>
            <person name="Zhou Y."/>
            <person name="Wang L."/>
            <person name="Guo W."/>
            <person name="Bai Y."/>
            <person name="Ruan J."/>
            <person name="Shangguan X."/>
            <person name="Mao Y."/>
            <person name="Jiang J."/>
            <person name="Zhu Y."/>
            <person name="Lei J."/>
            <person name="Kang H."/>
            <person name="Chen S."/>
            <person name="He X."/>
            <person name="Wang R."/>
            <person name="Wang Y."/>
            <person name="Chen J."/>
            <person name="Wang L."/>
            <person name="Yu S."/>
            <person name="Wang B."/>
            <person name="Wei J."/>
            <person name="Song S."/>
            <person name="Lu X."/>
            <person name="Gao Z."/>
            <person name="Gu W."/>
            <person name="Deng X."/>
            <person name="Ma D."/>
            <person name="Wang S."/>
            <person name="Liang W."/>
            <person name="Fang L."/>
            <person name="Cai C."/>
            <person name="Zhu X."/>
            <person name="Zhou B."/>
            <person name="Zhang Y."/>
            <person name="Chen Z."/>
            <person name="Xu S."/>
            <person name="Zhu R."/>
            <person name="Wang S."/>
            <person name="Zhang T."/>
            <person name="Zhao G."/>
        </authorList>
    </citation>
    <scope>NUCLEOTIDE SEQUENCE [LARGE SCALE GENOMIC DNA]</scope>
    <source>
        <strain evidence="3">cv. Xinhai21</strain>
        <tissue evidence="2">Leaf</tissue>
    </source>
</reference>
<dbReference type="GO" id="GO:0035303">
    <property type="term" value="P:regulation of dephosphorylation"/>
    <property type="evidence" value="ECO:0007669"/>
    <property type="project" value="TreeGrafter"/>
</dbReference>
<dbReference type="InterPro" id="IPR007304">
    <property type="entry name" value="TAP46-like"/>
</dbReference>
<gene>
    <name evidence="2" type="ORF">GOBAR_AA36161</name>
</gene>
<proteinExistence type="predicted"/>